<evidence type="ECO:0000256" key="3">
    <source>
        <dbReference type="ARBA" id="ARBA00022449"/>
    </source>
</evidence>
<keyword evidence="2" id="KW-0813">Transport</keyword>
<feature type="transmembrane region" description="Helical" evidence="9">
    <location>
        <begin position="166"/>
        <end position="184"/>
    </location>
</feature>
<accession>A0ABV4HNM8</accession>
<feature type="transmembrane region" description="Helical" evidence="9">
    <location>
        <begin position="341"/>
        <end position="364"/>
    </location>
</feature>
<comment type="subcellular location">
    <subcellularLocation>
        <location evidence="1">Cell membrane</location>
        <topology evidence="1">Multi-pass membrane protein</topology>
    </subcellularLocation>
</comment>
<reference evidence="11 12" key="1">
    <citation type="submission" date="2024-07" db="EMBL/GenBank/DDBJ databases">
        <title>Luteimonas salilacus sp. nov., isolated from the shore soil of Salt Lake in Tibet of China.</title>
        <authorList>
            <person name="Zhang X."/>
            <person name="Li A."/>
        </authorList>
    </citation>
    <scope>NUCLEOTIDE SEQUENCE [LARGE SCALE GENOMIC DNA]</scope>
    <source>
        <strain evidence="11 12">B3-2-R+30</strain>
    </source>
</reference>
<sequence>MPAAVPGYSSELVFFGLGLLLVLTVLAGSLSSRFGLPALIGFMLLGMLAGSEGLGGISFENVGLAQGIGVLSLVFILFSGGMDTIWRQVRRSAAPALMLATAGVMISAAVVAVAAMWLLGFTPLQGFLLGSVIASTDAAAVFAALRSRGMPLREELKGLIELESGSNDPMAIFLVGAALLLITAPQTSPLALIPAFGLQMVVGALVGYAIGTGFPALLRRARLRVGGLALVVSIAAALLAYGLAGLLQGNGFLAAYMAGIVAGAREFPSRRTISMFQDGLAWLAQVMMFLTLGLLVFPSELVEVLGPGLAVTAVLMFVARPLSVFLCLAPFRSYGWRAKLFVSWAGLRGAVPIVLATFPVVAGVAGAQDIFNIVFFVVLLSSVIQGPTLGWLARRLELDTPRHKAPAGR</sequence>
<dbReference type="Pfam" id="PF00999">
    <property type="entry name" value="Na_H_Exchanger"/>
    <property type="match status" value="1"/>
</dbReference>
<dbReference type="InterPro" id="IPR006153">
    <property type="entry name" value="Cation/H_exchanger_TM"/>
</dbReference>
<feature type="transmembrane region" description="Helical" evidence="9">
    <location>
        <begin position="190"/>
        <end position="211"/>
    </location>
</feature>
<evidence type="ECO:0000256" key="7">
    <source>
        <dbReference type="ARBA" id="ARBA00023065"/>
    </source>
</evidence>
<evidence type="ECO:0000256" key="6">
    <source>
        <dbReference type="ARBA" id="ARBA00022989"/>
    </source>
</evidence>
<dbReference type="Gene3D" id="1.20.1530.20">
    <property type="match status" value="1"/>
</dbReference>
<feature type="transmembrane region" description="Helical" evidence="9">
    <location>
        <begin position="250"/>
        <end position="267"/>
    </location>
</feature>
<keyword evidence="5 9" id="KW-0812">Transmembrane</keyword>
<evidence type="ECO:0000256" key="8">
    <source>
        <dbReference type="ARBA" id="ARBA00023136"/>
    </source>
</evidence>
<feature type="domain" description="Cation/H+ exchanger transmembrane" evidence="10">
    <location>
        <begin position="22"/>
        <end position="394"/>
    </location>
</feature>
<evidence type="ECO:0000259" key="10">
    <source>
        <dbReference type="Pfam" id="PF00999"/>
    </source>
</evidence>
<protein>
    <submittedName>
        <fullName evidence="11">Potassium/proton antiporter</fullName>
    </submittedName>
</protein>
<feature type="transmembrane region" description="Helical" evidence="9">
    <location>
        <begin position="65"/>
        <end position="85"/>
    </location>
</feature>
<keyword evidence="8 9" id="KW-0472">Membrane</keyword>
<feature type="transmembrane region" description="Helical" evidence="9">
    <location>
        <begin position="370"/>
        <end position="393"/>
    </location>
</feature>
<evidence type="ECO:0000313" key="12">
    <source>
        <dbReference type="Proteomes" id="UP001566331"/>
    </source>
</evidence>
<keyword evidence="3" id="KW-0050">Antiport</keyword>
<dbReference type="EMBL" id="JBFWIC010000007">
    <property type="protein sequence ID" value="MEZ0474339.1"/>
    <property type="molecule type" value="Genomic_DNA"/>
</dbReference>
<keyword evidence="12" id="KW-1185">Reference proteome</keyword>
<evidence type="ECO:0000256" key="1">
    <source>
        <dbReference type="ARBA" id="ARBA00004651"/>
    </source>
</evidence>
<dbReference type="RefSeq" id="WP_370563500.1">
    <property type="nucleotide sequence ID" value="NZ_JBFWIB010000004.1"/>
</dbReference>
<keyword evidence="6 9" id="KW-1133">Transmembrane helix</keyword>
<feature type="transmembrane region" description="Helical" evidence="9">
    <location>
        <begin position="223"/>
        <end position="244"/>
    </location>
</feature>
<dbReference type="InterPro" id="IPR038770">
    <property type="entry name" value="Na+/solute_symporter_sf"/>
</dbReference>
<feature type="transmembrane region" description="Helical" evidence="9">
    <location>
        <begin position="126"/>
        <end position="145"/>
    </location>
</feature>
<organism evidence="11 12">
    <name type="scientific">Luteimonas salinilitoris</name>
    <dbReference type="NCBI Taxonomy" id="3237697"/>
    <lineage>
        <taxon>Bacteria</taxon>
        <taxon>Pseudomonadati</taxon>
        <taxon>Pseudomonadota</taxon>
        <taxon>Gammaproteobacteria</taxon>
        <taxon>Lysobacterales</taxon>
        <taxon>Lysobacteraceae</taxon>
        <taxon>Luteimonas</taxon>
    </lineage>
</organism>
<name>A0ABV4HNM8_9GAMM</name>
<gene>
    <name evidence="11" type="ORF">AB6713_06870</name>
</gene>
<feature type="transmembrane region" description="Helical" evidence="9">
    <location>
        <begin position="38"/>
        <end position="59"/>
    </location>
</feature>
<feature type="transmembrane region" description="Helical" evidence="9">
    <location>
        <begin position="309"/>
        <end position="329"/>
    </location>
</feature>
<dbReference type="PANTHER" id="PTHR32507:SF7">
    <property type="entry name" value="K(+)_H(+) ANTIPORTER NHAP2"/>
    <property type="match status" value="1"/>
</dbReference>
<evidence type="ECO:0000313" key="11">
    <source>
        <dbReference type="EMBL" id="MEZ0474339.1"/>
    </source>
</evidence>
<proteinExistence type="predicted"/>
<feature type="transmembrane region" description="Helical" evidence="9">
    <location>
        <begin position="97"/>
        <end position="120"/>
    </location>
</feature>
<feature type="transmembrane region" description="Helical" evidence="9">
    <location>
        <begin position="12"/>
        <end position="31"/>
    </location>
</feature>
<dbReference type="Proteomes" id="UP001566331">
    <property type="component" value="Unassembled WGS sequence"/>
</dbReference>
<evidence type="ECO:0000256" key="4">
    <source>
        <dbReference type="ARBA" id="ARBA00022475"/>
    </source>
</evidence>
<evidence type="ECO:0000256" key="5">
    <source>
        <dbReference type="ARBA" id="ARBA00022692"/>
    </source>
</evidence>
<dbReference type="NCBIfam" id="NF003715">
    <property type="entry name" value="PRK05326.1-2"/>
    <property type="match status" value="1"/>
</dbReference>
<keyword evidence="7" id="KW-0406">Ion transport</keyword>
<keyword evidence="4" id="KW-1003">Cell membrane</keyword>
<dbReference type="NCBIfam" id="NF003716">
    <property type="entry name" value="PRK05326.1-3"/>
    <property type="match status" value="1"/>
</dbReference>
<feature type="transmembrane region" description="Helical" evidence="9">
    <location>
        <begin position="279"/>
        <end position="297"/>
    </location>
</feature>
<comment type="caution">
    <text evidence="11">The sequence shown here is derived from an EMBL/GenBank/DDBJ whole genome shotgun (WGS) entry which is preliminary data.</text>
</comment>
<dbReference type="PANTHER" id="PTHR32507">
    <property type="entry name" value="NA(+)/H(+) ANTIPORTER 1"/>
    <property type="match status" value="1"/>
</dbReference>
<evidence type="ECO:0000256" key="9">
    <source>
        <dbReference type="SAM" id="Phobius"/>
    </source>
</evidence>
<evidence type="ECO:0000256" key="2">
    <source>
        <dbReference type="ARBA" id="ARBA00022448"/>
    </source>
</evidence>